<feature type="transmembrane region" description="Helical" evidence="1">
    <location>
        <begin position="38"/>
        <end position="56"/>
    </location>
</feature>
<dbReference type="Proteomes" id="UP000316092">
    <property type="component" value="Unassembled WGS sequence"/>
</dbReference>
<accession>A0A553UWN9</accession>
<evidence type="ECO:0000313" key="3">
    <source>
        <dbReference type="Proteomes" id="UP000316092"/>
    </source>
</evidence>
<reference evidence="2 3" key="1">
    <citation type="submission" date="2019-07" db="EMBL/GenBank/DDBJ databases">
        <title>Deinococcus detaillus sp. nov., isolated from humus soil in Antarctica.</title>
        <authorList>
            <person name="Zhang K."/>
        </authorList>
    </citation>
    <scope>NUCLEOTIDE SEQUENCE [LARGE SCALE GENOMIC DNA]</scope>
    <source>
        <strain evidence="2 3">H1</strain>
    </source>
</reference>
<protein>
    <submittedName>
        <fullName evidence="2">Uncharacterized protein</fullName>
    </submittedName>
</protein>
<keyword evidence="1" id="KW-1133">Transmembrane helix</keyword>
<feature type="transmembrane region" description="Helical" evidence="1">
    <location>
        <begin position="92"/>
        <end position="112"/>
    </location>
</feature>
<keyword evidence="1" id="KW-0812">Transmembrane</keyword>
<keyword evidence="1" id="KW-0472">Membrane</keyword>
<keyword evidence="3" id="KW-1185">Reference proteome</keyword>
<organism evidence="2 3">
    <name type="scientific">Deinococcus detaillensis</name>
    <dbReference type="NCBI Taxonomy" id="2592048"/>
    <lineage>
        <taxon>Bacteria</taxon>
        <taxon>Thermotogati</taxon>
        <taxon>Deinococcota</taxon>
        <taxon>Deinococci</taxon>
        <taxon>Deinococcales</taxon>
        <taxon>Deinococcaceae</taxon>
        <taxon>Deinococcus</taxon>
    </lineage>
</organism>
<gene>
    <name evidence="2" type="ORF">FNU79_10335</name>
</gene>
<dbReference type="OrthoDB" id="9134306at2"/>
<dbReference type="AlphaFoldDB" id="A0A553UWN9"/>
<evidence type="ECO:0000313" key="2">
    <source>
        <dbReference type="EMBL" id="TSA84623.1"/>
    </source>
</evidence>
<comment type="caution">
    <text evidence="2">The sequence shown here is derived from an EMBL/GenBank/DDBJ whole genome shotgun (WGS) entry which is preliminary data.</text>
</comment>
<proteinExistence type="predicted"/>
<evidence type="ECO:0000256" key="1">
    <source>
        <dbReference type="SAM" id="Phobius"/>
    </source>
</evidence>
<dbReference type="RefSeq" id="WP_143720774.1">
    <property type="nucleotide sequence ID" value="NZ_VKDB01000010.1"/>
</dbReference>
<name>A0A553UWN9_9DEIO</name>
<sequence length="127" mass="14157">MKPPSLLSRLLIVLGLVALLLFDLLVWQHHRLSDLPLWIWGALGLSLVILVSQWPQHSNFAGLRRVPLGWRGGMTVGLFIFFFYLADHPLPSPHWGFALAAGLFTGLASGYFRNQSASAQAIQRENP</sequence>
<feature type="transmembrane region" description="Helical" evidence="1">
    <location>
        <begin position="68"/>
        <end position="86"/>
    </location>
</feature>
<dbReference type="EMBL" id="VKDB01000010">
    <property type="protein sequence ID" value="TSA84623.1"/>
    <property type="molecule type" value="Genomic_DNA"/>
</dbReference>